<reference evidence="3" key="1">
    <citation type="journal article" date="2020" name="Chemistry">
        <title>Hybridorubrins A-D, novel azaphilone heterodimers from stromata of Hypoxylon fragiforme and insights into the biosynthetic machinery for azaphilone diversification.</title>
        <authorList>
            <person name="Becker K."/>
            <person name="Pfutze S."/>
            <person name="Kuhnert E."/>
            <person name="Cox R."/>
            <person name="Stadler M."/>
            <person name="Surup F."/>
        </authorList>
    </citation>
    <scope>NUCLEOTIDE SEQUENCE</scope>
</reference>
<dbReference type="InterPro" id="IPR050317">
    <property type="entry name" value="Plant_Fungal_Acyltransferase"/>
</dbReference>
<gene>
    <name evidence="3" type="primary">hfaza1E</name>
</gene>
<dbReference type="Gene3D" id="3.30.559.10">
    <property type="entry name" value="Chloramphenicol acetyltransferase-like domain"/>
    <property type="match status" value="2"/>
</dbReference>
<feature type="domain" description="Trichothecene 3-O-acetyltransferase-like N-terminal" evidence="2">
    <location>
        <begin position="34"/>
        <end position="188"/>
    </location>
</feature>
<dbReference type="InterPro" id="IPR023213">
    <property type="entry name" value="CAT-like_dom_sf"/>
</dbReference>
<dbReference type="AlphaFoldDB" id="A0A7G6J4G6"/>
<evidence type="ECO:0000256" key="1">
    <source>
        <dbReference type="ARBA" id="ARBA00022679"/>
    </source>
</evidence>
<dbReference type="GO" id="GO:0016747">
    <property type="term" value="F:acyltransferase activity, transferring groups other than amino-acyl groups"/>
    <property type="evidence" value="ECO:0007669"/>
    <property type="project" value="TreeGrafter"/>
</dbReference>
<evidence type="ECO:0000259" key="2">
    <source>
        <dbReference type="Pfam" id="PF22664"/>
    </source>
</evidence>
<dbReference type="EMBL" id="MN736721">
    <property type="protein sequence ID" value="QNC49735.1"/>
    <property type="molecule type" value="Genomic_DNA"/>
</dbReference>
<dbReference type="InterPro" id="IPR054710">
    <property type="entry name" value="Tri101-like_N"/>
</dbReference>
<dbReference type="PANTHER" id="PTHR31642">
    <property type="entry name" value="TRICHOTHECENE 3-O-ACETYLTRANSFERASE"/>
    <property type="match status" value="1"/>
</dbReference>
<dbReference type="Pfam" id="PF22664">
    <property type="entry name" value="TRI-like_N"/>
    <property type="match status" value="1"/>
</dbReference>
<sequence>MPQSVLGHGSLHTTAGPPTRFQDVVGQFPQLKTYNHACAVFRLADDVTQDTVIATLKGGLEKLISKVPWLGEQVVHEGQEKGNSGVIKTVPLPQGTSVDKLIRVKDCTDICPSYEEIVVKGGPATMLDGNVLCPFPGYPFGYDVAKIGFAPVVVIQANFIKGGVILNFSNQHNVMDTSGMFVFIALLTTLLQGKELPQTYIDQANLDRAKVIPLLDPGQPIRDHSHLLRSSMTPARPPPAGLPASPFHWAFFRLSRPAIPQIKAAASHKQDWGSSVAFISSNDAVSAFYWKRLGAVRVANGSVDLSAKSKFSRAIDIRAAVGCPPGYMGQMIYHAATELTYRELAAPETTLSAVAARLRASLNESANEWAVRSYATFLAGIPDKGALVYGGGLNPALDVGASSVSQLLTGTLDFGPLLGKPDLIRRPNMTPVGGLMYILPPDAGSGDTPVLVCLSERDLEGLRADAEWSAVTEYIG</sequence>
<protein>
    <submittedName>
        <fullName evidence="3">Hfaza1E</fullName>
    </submittedName>
</protein>
<name>A0A7G6J4G6_9PEZI</name>
<dbReference type="PANTHER" id="PTHR31642:SF270">
    <property type="entry name" value="O-ACYLTRANSFERASE AUSQ"/>
    <property type="match status" value="1"/>
</dbReference>
<accession>A0A7G6J4G6</accession>
<organism evidence="3">
    <name type="scientific">Hypoxylon fragiforme</name>
    <dbReference type="NCBI Taxonomy" id="63214"/>
    <lineage>
        <taxon>Eukaryota</taxon>
        <taxon>Fungi</taxon>
        <taxon>Dikarya</taxon>
        <taxon>Ascomycota</taxon>
        <taxon>Pezizomycotina</taxon>
        <taxon>Sordariomycetes</taxon>
        <taxon>Xylariomycetidae</taxon>
        <taxon>Xylariales</taxon>
        <taxon>Hypoxylaceae</taxon>
        <taxon>Hypoxylon</taxon>
    </lineage>
</organism>
<keyword evidence="1" id="KW-0808">Transferase</keyword>
<evidence type="ECO:0000313" key="3">
    <source>
        <dbReference type="EMBL" id="QNC49735.1"/>
    </source>
</evidence>
<proteinExistence type="predicted"/>